<name>A0A6A0GR57_HYAAZ</name>
<dbReference type="PROSITE" id="PS51746">
    <property type="entry name" value="PPM_2"/>
    <property type="match status" value="1"/>
</dbReference>
<dbReference type="PANTHER" id="PTHR13832">
    <property type="entry name" value="PROTEIN PHOSPHATASE 2C"/>
    <property type="match status" value="1"/>
</dbReference>
<dbReference type="OrthoDB" id="6351937at2759"/>
<organism evidence="2">
    <name type="scientific">Hyalella azteca</name>
    <name type="common">Amphipod</name>
    <dbReference type="NCBI Taxonomy" id="294128"/>
    <lineage>
        <taxon>Eukaryota</taxon>
        <taxon>Metazoa</taxon>
        <taxon>Ecdysozoa</taxon>
        <taxon>Arthropoda</taxon>
        <taxon>Crustacea</taxon>
        <taxon>Multicrustacea</taxon>
        <taxon>Malacostraca</taxon>
        <taxon>Eumalacostraca</taxon>
        <taxon>Peracarida</taxon>
        <taxon>Amphipoda</taxon>
        <taxon>Senticaudata</taxon>
        <taxon>Talitrida</taxon>
        <taxon>Talitroidea</taxon>
        <taxon>Hyalellidae</taxon>
        <taxon>Hyalella</taxon>
    </lineage>
</organism>
<dbReference type="InterPro" id="IPR036457">
    <property type="entry name" value="PPM-type-like_dom_sf"/>
</dbReference>
<sequence length="187" mass="21164">MPDACRVGMSANQMYREDGTPCSAHEYEDRSIHFCLDRENQTYLYAVFDGHDGAKAAYFASQRLPAELSFEQITPKSSREKVREVFATAFHAVEEAFLESIDHCIAERTQLLDKIPEDMPQVEAARKFPETLDRLQELEKQIRCGTTAVVALIHAGVLYVGNLGDSRALLCKKDKFVYIKILLGIFI</sequence>
<accession>A0A6A0GR57</accession>
<evidence type="ECO:0000313" key="2">
    <source>
        <dbReference type="EMBL" id="KAA0185234.1"/>
    </source>
</evidence>
<dbReference type="Gene3D" id="3.60.40.10">
    <property type="entry name" value="PPM-type phosphatase domain"/>
    <property type="match status" value="1"/>
</dbReference>
<dbReference type="InterPro" id="IPR015655">
    <property type="entry name" value="PP2C"/>
</dbReference>
<reference evidence="2" key="3">
    <citation type="submission" date="2019-06" db="EMBL/GenBank/DDBJ databases">
        <authorList>
            <person name="Poynton C."/>
            <person name="Hasenbein S."/>
            <person name="Benoit J.B."/>
            <person name="Sepulveda M.S."/>
            <person name="Poelchau M.F."/>
            <person name="Murali S.C."/>
            <person name="Chen S."/>
            <person name="Glastad K.M."/>
            <person name="Werren J.H."/>
            <person name="Vineis J.H."/>
            <person name="Bowen J.L."/>
            <person name="Friedrich M."/>
            <person name="Jones J."/>
            <person name="Robertson H.M."/>
            <person name="Feyereisen R."/>
            <person name="Mechler-Hickson A."/>
            <person name="Mathers N."/>
            <person name="Lee C.E."/>
            <person name="Colbourne J.K."/>
            <person name="Biales A."/>
            <person name="Johnston J.S."/>
            <person name="Wellborn G.A."/>
            <person name="Rosendale A.J."/>
            <person name="Cridge A.G."/>
            <person name="Munoz-Torres M.C."/>
            <person name="Bain P.A."/>
            <person name="Manny A.R."/>
            <person name="Major K.M."/>
            <person name="Lambert F.N."/>
            <person name="Vulpe C.D."/>
            <person name="Tuck P."/>
            <person name="Blalock B.J."/>
            <person name="Lin Y.-Y."/>
            <person name="Smith M.E."/>
            <person name="Ochoa-Acuna H."/>
            <person name="Chen M.-J.M."/>
            <person name="Childers C.P."/>
            <person name="Qu J."/>
            <person name="Dugan S."/>
            <person name="Lee S.L."/>
            <person name="Chao H."/>
            <person name="Dinh H."/>
            <person name="Han Y."/>
            <person name="Doddapaneni H."/>
            <person name="Worley K.C."/>
            <person name="Muzny D.M."/>
            <person name="Gibbs R.A."/>
            <person name="Richards S."/>
        </authorList>
    </citation>
    <scope>NUCLEOTIDE SEQUENCE</scope>
    <source>
        <strain evidence="2">HAZT.00-mixed</strain>
        <tissue evidence="2">Whole organism</tissue>
    </source>
</reference>
<dbReference type="EMBL" id="JQDR03016457">
    <property type="protein sequence ID" value="KAA0185234.1"/>
    <property type="molecule type" value="Genomic_DNA"/>
</dbReference>
<dbReference type="SUPFAM" id="SSF81606">
    <property type="entry name" value="PP2C-like"/>
    <property type="match status" value="1"/>
</dbReference>
<gene>
    <name evidence="2" type="ORF">HAZT_HAZT009318</name>
</gene>
<proteinExistence type="predicted"/>
<dbReference type="GO" id="GO:0004722">
    <property type="term" value="F:protein serine/threonine phosphatase activity"/>
    <property type="evidence" value="ECO:0007669"/>
    <property type="project" value="InterPro"/>
</dbReference>
<dbReference type="AlphaFoldDB" id="A0A6A0GR57"/>
<evidence type="ECO:0000259" key="1">
    <source>
        <dbReference type="PROSITE" id="PS51746"/>
    </source>
</evidence>
<protein>
    <recommendedName>
        <fullName evidence="1">PPM-type phosphatase domain-containing protein</fullName>
    </recommendedName>
</protein>
<dbReference type="Pfam" id="PF00481">
    <property type="entry name" value="PP2C"/>
    <property type="match status" value="1"/>
</dbReference>
<reference evidence="2" key="1">
    <citation type="submission" date="2014-08" db="EMBL/GenBank/DDBJ databases">
        <authorList>
            <person name="Murali S."/>
            <person name="Richards S."/>
            <person name="Bandaranaike D."/>
            <person name="Bellair M."/>
            <person name="Blankenburg K."/>
            <person name="Chao H."/>
            <person name="Dinh H."/>
            <person name="Doddapaneni H."/>
            <person name="Dugan-Rocha S."/>
            <person name="Elkadiri S."/>
            <person name="Gnanaolivu R."/>
            <person name="Hughes D."/>
            <person name="Lee S."/>
            <person name="Li M."/>
            <person name="Ming W."/>
            <person name="Munidasa M."/>
            <person name="Muniz J."/>
            <person name="Nguyen L."/>
            <person name="Osuji N."/>
            <person name="Pu L.-L."/>
            <person name="Puazo M."/>
            <person name="Skinner E."/>
            <person name="Qu C."/>
            <person name="Quiroz J."/>
            <person name="Raj R."/>
            <person name="Weissenberger G."/>
            <person name="Xin Y."/>
            <person name="Zou X."/>
            <person name="Han Y."/>
            <person name="Worley K."/>
            <person name="Muzny D."/>
            <person name="Gibbs R."/>
        </authorList>
    </citation>
    <scope>NUCLEOTIDE SEQUENCE</scope>
    <source>
        <strain evidence="2">HAZT.00-mixed</strain>
        <tissue evidence="2">Whole organism</tissue>
    </source>
</reference>
<dbReference type="CDD" id="cd00143">
    <property type="entry name" value="PP2Cc"/>
    <property type="match status" value="1"/>
</dbReference>
<dbReference type="PANTHER" id="PTHR13832:SF533">
    <property type="entry name" value="TGF-BETA-ACTIVATED KINASE 1 AND MAP3K7-BINDING PROTEIN 1"/>
    <property type="match status" value="1"/>
</dbReference>
<reference evidence="2" key="2">
    <citation type="journal article" date="2018" name="Environ. Sci. Technol.">
        <title>The Toxicogenome of Hyalella azteca: A Model for Sediment Ecotoxicology and Evolutionary Toxicology.</title>
        <authorList>
            <person name="Poynton H.C."/>
            <person name="Hasenbein S."/>
            <person name="Benoit J.B."/>
            <person name="Sepulveda M.S."/>
            <person name="Poelchau M.F."/>
            <person name="Hughes D.S.T."/>
            <person name="Murali S.C."/>
            <person name="Chen S."/>
            <person name="Glastad K.M."/>
            <person name="Goodisman M.A.D."/>
            <person name="Werren J.H."/>
            <person name="Vineis J.H."/>
            <person name="Bowen J.L."/>
            <person name="Friedrich M."/>
            <person name="Jones J."/>
            <person name="Robertson H.M."/>
            <person name="Feyereisen R."/>
            <person name="Mechler-Hickson A."/>
            <person name="Mathers N."/>
            <person name="Lee C.E."/>
            <person name="Colbourne J.K."/>
            <person name="Biales A."/>
            <person name="Johnston J.S."/>
            <person name="Wellborn G.A."/>
            <person name="Rosendale A.J."/>
            <person name="Cridge A.G."/>
            <person name="Munoz-Torres M.C."/>
            <person name="Bain P.A."/>
            <person name="Manny A.R."/>
            <person name="Major K.M."/>
            <person name="Lambert F.N."/>
            <person name="Vulpe C.D."/>
            <person name="Tuck P."/>
            <person name="Blalock B.J."/>
            <person name="Lin Y.Y."/>
            <person name="Smith M.E."/>
            <person name="Ochoa-Acuna H."/>
            <person name="Chen M.M."/>
            <person name="Childers C.P."/>
            <person name="Qu J."/>
            <person name="Dugan S."/>
            <person name="Lee S.L."/>
            <person name="Chao H."/>
            <person name="Dinh H."/>
            <person name="Han Y."/>
            <person name="Doddapaneni H."/>
            <person name="Worley K.C."/>
            <person name="Muzny D.M."/>
            <person name="Gibbs R.A."/>
            <person name="Richards S."/>
        </authorList>
    </citation>
    <scope>NUCLEOTIDE SEQUENCE</scope>
    <source>
        <strain evidence="2">HAZT.00-mixed</strain>
        <tissue evidence="2">Whole organism</tissue>
    </source>
</reference>
<dbReference type="Proteomes" id="UP000711488">
    <property type="component" value="Unassembled WGS sequence"/>
</dbReference>
<feature type="domain" description="PPM-type phosphatase" evidence="1">
    <location>
        <begin position="6"/>
        <end position="187"/>
    </location>
</feature>
<dbReference type="InterPro" id="IPR001932">
    <property type="entry name" value="PPM-type_phosphatase-like_dom"/>
</dbReference>
<comment type="caution">
    <text evidence="2">The sequence shown here is derived from an EMBL/GenBank/DDBJ whole genome shotgun (WGS) entry which is preliminary data.</text>
</comment>